<dbReference type="InterPro" id="IPR017871">
    <property type="entry name" value="ABC_transporter-like_CS"/>
</dbReference>
<keyword evidence="7" id="KW-1185">Reference proteome</keyword>
<name>A0ABQ0CBN8_9PROT</name>
<feature type="domain" description="ABC transporter" evidence="5">
    <location>
        <begin position="14"/>
        <end position="230"/>
    </location>
</feature>
<keyword evidence="2" id="KW-0547">Nucleotide-binding</keyword>
<keyword evidence="4" id="KW-0067">ATP-binding</keyword>
<evidence type="ECO:0000313" key="6">
    <source>
        <dbReference type="EMBL" id="GAB0058301.1"/>
    </source>
</evidence>
<dbReference type="PROSITE" id="PS00211">
    <property type="entry name" value="ABC_TRANSPORTER_1"/>
    <property type="match status" value="1"/>
</dbReference>
<evidence type="ECO:0000256" key="3">
    <source>
        <dbReference type="ARBA" id="ARBA00022748"/>
    </source>
</evidence>
<dbReference type="InterPro" id="IPR003593">
    <property type="entry name" value="AAA+_ATPase"/>
</dbReference>
<dbReference type="PANTHER" id="PTHR42939:SF1">
    <property type="entry name" value="ABC TRANSPORTER ATP-BINDING PROTEIN ALBC-RELATED"/>
    <property type="match status" value="1"/>
</dbReference>
<evidence type="ECO:0000256" key="1">
    <source>
        <dbReference type="ARBA" id="ARBA00022448"/>
    </source>
</evidence>
<dbReference type="EC" id="3.6.3.-" evidence="6"/>
<evidence type="ECO:0000259" key="5">
    <source>
        <dbReference type="PROSITE" id="PS50893"/>
    </source>
</evidence>
<dbReference type="InterPro" id="IPR003439">
    <property type="entry name" value="ABC_transporter-like_ATP-bd"/>
</dbReference>
<dbReference type="RefSeq" id="WP_420905979.1">
    <property type="nucleotide sequence ID" value="NZ_BAAFGK010000004.1"/>
</dbReference>
<dbReference type="SMART" id="SM00382">
    <property type="entry name" value="AAA"/>
    <property type="match status" value="1"/>
</dbReference>
<keyword evidence="3" id="KW-0201">Cytochrome c-type biogenesis</keyword>
<comment type="caution">
    <text evidence="6">The sequence shown here is derived from an EMBL/GenBank/DDBJ whole genome shotgun (WGS) entry which is preliminary data.</text>
</comment>
<keyword evidence="6" id="KW-0378">Hydrolase</keyword>
<dbReference type="PANTHER" id="PTHR42939">
    <property type="entry name" value="ABC TRANSPORTER ATP-BINDING PROTEIN ALBC-RELATED"/>
    <property type="match status" value="1"/>
</dbReference>
<dbReference type="Gene3D" id="3.40.50.300">
    <property type="entry name" value="P-loop containing nucleotide triphosphate hydrolases"/>
    <property type="match status" value="1"/>
</dbReference>
<dbReference type="InterPro" id="IPR051782">
    <property type="entry name" value="ABC_Transporter_VariousFunc"/>
</dbReference>
<evidence type="ECO:0000256" key="4">
    <source>
        <dbReference type="ARBA" id="ARBA00022840"/>
    </source>
</evidence>
<dbReference type="InterPro" id="IPR027417">
    <property type="entry name" value="P-loop_NTPase"/>
</dbReference>
<sequence>MNPSVTDATTEPVARLTGVRHRYGRHLVLAGIELEVRRGECVVLYGANGSGKSTLLSLLSTRHAVREGSYHLNGLDVRHHGQEARERLLFVGHHTHLYGHLTSVENLLFFSDLRGLSVSESHLRQALDTVGLAKAADKPVQWFSAGMRKRLALARMLLADPRLLLLDEPYSALDTQGVNWLNAILADYLNQGGAVIMASHDPERVAALRHRPHHLARGVLTPLDTPRPEVA</sequence>
<gene>
    <name evidence="6" type="primary">ccmA</name>
    <name evidence="6" type="ORF">SIID45300_02648</name>
</gene>
<evidence type="ECO:0000313" key="7">
    <source>
        <dbReference type="Proteomes" id="UP001628193"/>
    </source>
</evidence>
<keyword evidence="1" id="KW-0813">Transport</keyword>
<dbReference type="Proteomes" id="UP001628193">
    <property type="component" value="Unassembled WGS sequence"/>
</dbReference>
<dbReference type="PROSITE" id="PS50893">
    <property type="entry name" value="ABC_TRANSPORTER_2"/>
    <property type="match status" value="1"/>
</dbReference>
<dbReference type="Pfam" id="PF00005">
    <property type="entry name" value="ABC_tran"/>
    <property type="match status" value="1"/>
</dbReference>
<accession>A0ABQ0CBN8</accession>
<evidence type="ECO:0000256" key="2">
    <source>
        <dbReference type="ARBA" id="ARBA00022741"/>
    </source>
</evidence>
<dbReference type="GO" id="GO:0016787">
    <property type="term" value="F:hydrolase activity"/>
    <property type="evidence" value="ECO:0007669"/>
    <property type="project" value="UniProtKB-KW"/>
</dbReference>
<dbReference type="NCBIfam" id="TIGR01189">
    <property type="entry name" value="ccmA"/>
    <property type="match status" value="1"/>
</dbReference>
<dbReference type="InterPro" id="IPR005895">
    <property type="entry name" value="ABC_transptr_haem_export_CcmA"/>
</dbReference>
<protein>
    <submittedName>
        <fullName evidence="6">Heme exporter protein A</fullName>
        <ecNumber evidence="6">3.6.3.-</ecNumber>
    </submittedName>
</protein>
<organism evidence="6 7">
    <name type="scientific">Candidatus Magnetaquiglobus chichijimensis</name>
    <dbReference type="NCBI Taxonomy" id="3141448"/>
    <lineage>
        <taxon>Bacteria</taxon>
        <taxon>Pseudomonadati</taxon>
        <taxon>Pseudomonadota</taxon>
        <taxon>Magnetococcia</taxon>
        <taxon>Magnetococcales</taxon>
        <taxon>Candidatus Magnetaquicoccaceae</taxon>
        <taxon>Candidatus Magnetaquiglobus</taxon>
    </lineage>
</organism>
<reference evidence="6 7" key="1">
    <citation type="submission" date="2024-09" db="EMBL/GenBank/DDBJ databases">
        <title>Draft genome sequence of Candidatus Magnetaquicoccaceae bacterium FCR-1.</title>
        <authorList>
            <person name="Shimoshige H."/>
            <person name="Shimamura S."/>
            <person name="Taoka A."/>
            <person name="Kobayashi H."/>
            <person name="Maekawa T."/>
        </authorList>
    </citation>
    <scope>NUCLEOTIDE SEQUENCE [LARGE SCALE GENOMIC DNA]</scope>
    <source>
        <strain evidence="6 7">FCR-1</strain>
    </source>
</reference>
<dbReference type="EMBL" id="BAAFGK010000004">
    <property type="protein sequence ID" value="GAB0058301.1"/>
    <property type="molecule type" value="Genomic_DNA"/>
</dbReference>
<proteinExistence type="predicted"/>
<dbReference type="SUPFAM" id="SSF52540">
    <property type="entry name" value="P-loop containing nucleoside triphosphate hydrolases"/>
    <property type="match status" value="1"/>
</dbReference>